<feature type="non-terminal residue" evidence="3">
    <location>
        <position position="55"/>
    </location>
</feature>
<sequence>ESAERADLAESQMSKLRTKNRSSISGSRSSEARDTRESTTARGSSNIRAGSVRPR</sequence>
<dbReference type="EMBL" id="CAJOBB010011130">
    <property type="protein sequence ID" value="CAF4256366.1"/>
    <property type="molecule type" value="Genomic_DNA"/>
</dbReference>
<comment type="caution">
    <text evidence="3">The sequence shown here is derived from an EMBL/GenBank/DDBJ whole genome shotgun (WGS) entry which is preliminary data.</text>
</comment>
<protein>
    <submittedName>
        <fullName evidence="3">Uncharacterized protein</fullName>
    </submittedName>
</protein>
<feature type="region of interest" description="Disordered" evidence="1">
    <location>
        <begin position="1"/>
        <end position="55"/>
    </location>
</feature>
<dbReference type="Proteomes" id="UP000663868">
    <property type="component" value="Unassembled WGS sequence"/>
</dbReference>
<evidence type="ECO:0000313" key="3">
    <source>
        <dbReference type="EMBL" id="CAF4256366.1"/>
    </source>
</evidence>
<evidence type="ECO:0000256" key="1">
    <source>
        <dbReference type="SAM" id="MobiDB-lite"/>
    </source>
</evidence>
<name>A0A820EZ52_9BILA</name>
<evidence type="ECO:0000313" key="2">
    <source>
        <dbReference type="EMBL" id="CAF4005472.1"/>
    </source>
</evidence>
<reference evidence="3" key="1">
    <citation type="submission" date="2021-02" db="EMBL/GenBank/DDBJ databases">
        <authorList>
            <person name="Nowell W R."/>
        </authorList>
    </citation>
    <scope>NUCLEOTIDE SEQUENCE</scope>
</reference>
<organism evidence="3 4">
    <name type="scientific">Adineta steineri</name>
    <dbReference type="NCBI Taxonomy" id="433720"/>
    <lineage>
        <taxon>Eukaryota</taxon>
        <taxon>Metazoa</taxon>
        <taxon>Spiralia</taxon>
        <taxon>Gnathifera</taxon>
        <taxon>Rotifera</taxon>
        <taxon>Eurotatoria</taxon>
        <taxon>Bdelloidea</taxon>
        <taxon>Adinetida</taxon>
        <taxon>Adinetidae</taxon>
        <taxon>Adineta</taxon>
    </lineage>
</organism>
<dbReference type="EMBL" id="CAJOBB010002879">
    <property type="protein sequence ID" value="CAF4005472.1"/>
    <property type="molecule type" value="Genomic_DNA"/>
</dbReference>
<gene>
    <name evidence="2" type="ORF">KXQ929_LOCUS28738</name>
    <name evidence="3" type="ORF">KXQ929_LOCUS43096</name>
</gene>
<proteinExistence type="predicted"/>
<accession>A0A820EZ52</accession>
<feature type="compositionally biased region" description="Basic and acidic residues" evidence="1">
    <location>
        <begin position="30"/>
        <end position="39"/>
    </location>
</feature>
<dbReference type="AlphaFoldDB" id="A0A820EZ52"/>
<evidence type="ECO:0000313" key="4">
    <source>
        <dbReference type="Proteomes" id="UP000663868"/>
    </source>
</evidence>